<dbReference type="RefSeq" id="WP_183589467.1">
    <property type="nucleotide sequence ID" value="NZ_JACHCA010000017.1"/>
</dbReference>
<evidence type="ECO:0000313" key="2">
    <source>
        <dbReference type="Proteomes" id="UP000548326"/>
    </source>
</evidence>
<evidence type="ECO:0000313" key="1">
    <source>
        <dbReference type="EMBL" id="MBB6130779.1"/>
    </source>
</evidence>
<sequence>MDSRVQRAFILLLRAGLWNSTIDSFDGFLLSYTEWSELYQMAITQTVEGLVFDAITKLPGQYQPPKEVVVKWVVRVDAIERENVKKKEVTVEIAGLFKAHHIDVTLLKGSSLAVYYTKPLLRLSGDVDLYFNDINAFKQANQLIKQRGTDIGIGALRSTFYDWRDCEIEHHSKLIDIVNPFQKSYLKKLEKQETTNRILINLNGMKISSPSLLITHIQVNAHILKHFLGFGIGLRQFCDVARLYLNTSKSLNGEELKSHYKKLGIYRWMELIHCFLVDQLGLNAEFLPYQIKRYEDSKWLMNDVIAVGNFGFHGSGFVNGLQKQDEKRYAKSWVVLPRLLRAQSYARYEALWFPISKAWSTVSRKSKI</sequence>
<dbReference type="AlphaFoldDB" id="A0A841JHY6"/>
<protein>
    <recommendedName>
        <fullName evidence="3">Nucleotidyltransferase</fullName>
    </recommendedName>
</protein>
<dbReference type="Pfam" id="PF14907">
    <property type="entry name" value="NTP_transf_5"/>
    <property type="match status" value="1"/>
</dbReference>
<organism evidence="1 2">
    <name type="scientific">Mucilaginibacter lappiensis</name>
    <dbReference type="NCBI Taxonomy" id="354630"/>
    <lineage>
        <taxon>Bacteria</taxon>
        <taxon>Pseudomonadati</taxon>
        <taxon>Bacteroidota</taxon>
        <taxon>Sphingobacteriia</taxon>
        <taxon>Sphingobacteriales</taxon>
        <taxon>Sphingobacteriaceae</taxon>
        <taxon>Mucilaginibacter</taxon>
    </lineage>
</organism>
<reference evidence="1 2" key="1">
    <citation type="submission" date="2020-08" db="EMBL/GenBank/DDBJ databases">
        <title>Genomic Encyclopedia of Type Strains, Phase IV (KMG-V): Genome sequencing to study the core and pangenomes of soil and plant-associated prokaryotes.</title>
        <authorList>
            <person name="Whitman W."/>
        </authorList>
    </citation>
    <scope>NUCLEOTIDE SEQUENCE [LARGE SCALE GENOMIC DNA]</scope>
    <source>
        <strain evidence="1 2">MP601</strain>
    </source>
</reference>
<comment type="caution">
    <text evidence="1">The sequence shown here is derived from an EMBL/GenBank/DDBJ whole genome shotgun (WGS) entry which is preliminary data.</text>
</comment>
<accession>A0A841JHY6</accession>
<gene>
    <name evidence="1" type="ORF">HDF22_004924</name>
</gene>
<dbReference type="EMBL" id="JACHCA010000017">
    <property type="protein sequence ID" value="MBB6130779.1"/>
    <property type="molecule type" value="Genomic_DNA"/>
</dbReference>
<name>A0A841JHY6_9SPHI</name>
<evidence type="ECO:0008006" key="3">
    <source>
        <dbReference type="Google" id="ProtNLM"/>
    </source>
</evidence>
<proteinExistence type="predicted"/>
<dbReference type="InterPro" id="IPR039498">
    <property type="entry name" value="NTP_transf_5"/>
</dbReference>
<dbReference type="Proteomes" id="UP000548326">
    <property type="component" value="Unassembled WGS sequence"/>
</dbReference>